<reference evidence="6 7" key="1">
    <citation type="journal article" date="2010" name="Nature">
        <title>Genome sequencing and analysis of the model grass Brachypodium distachyon.</title>
        <authorList>
            <consortium name="International Brachypodium Initiative"/>
        </authorList>
    </citation>
    <scope>NUCLEOTIDE SEQUENCE [LARGE SCALE GENOMIC DNA]</scope>
    <source>
        <strain evidence="6 7">Bd21</strain>
    </source>
</reference>
<protein>
    <recommendedName>
        <fullName evidence="9">TF-B3 domain-containing protein</fullName>
    </recommendedName>
</protein>
<keyword evidence="5" id="KW-0539">Nucleus</keyword>
<accession>A0A2K2DP04</accession>
<reference evidence="7" key="3">
    <citation type="submission" date="2018-08" db="UniProtKB">
        <authorList>
            <consortium name="EnsemblPlants"/>
        </authorList>
    </citation>
    <scope>IDENTIFICATION</scope>
    <source>
        <strain evidence="7">cv. Bd21</strain>
    </source>
</reference>
<evidence type="ECO:0000313" key="8">
    <source>
        <dbReference type="Proteomes" id="UP000008810"/>
    </source>
</evidence>
<comment type="subcellular location">
    <subcellularLocation>
        <location evidence="1">Nucleus</location>
    </subcellularLocation>
</comment>
<dbReference type="Proteomes" id="UP000008810">
    <property type="component" value="Chromosome 1"/>
</dbReference>
<dbReference type="GO" id="GO:0005634">
    <property type="term" value="C:nucleus"/>
    <property type="evidence" value="ECO:0007669"/>
    <property type="project" value="UniProtKB-SubCell"/>
</dbReference>
<dbReference type="AlphaFoldDB" id="A0A2K2DP04"/>
<dbReference type="EnsemblPlants" id="PNT76013">
    <property type="protein sequence ID" value="PNT76013"/>
    <property type="gene ID" value="BRADI_1g43031v3"/>
</dbReference>
<sequence>MVCENAGGRGGADIYEDTKEATLGIGRGRDKIVWAGYGESKSSVTCAPIFFILLPIRRDANIFVFSRLPWCSSPSRWLATLLPPKMDNFCSVCLNADGPCRHSDRRARDFKICLLPEFEDFVAVPCYFKETLKSYARNFLIIRNDAGFEFDLYINEFEGRTLLGGAYWRDFANTMNLCAGDSVHFSAVGYGCLFNAKVYDENNDTKVLA</sequence>
<gene>
    <name evidence="6" type="ORF">BRADI_1g43031v3</name>
</gene>
<evidence type="ECO:0000313" key="7">
    <source>
        <dbReference type="EnsemblPlants" id="PNT76013"/>
    </source>
</evidence>
<organism evidence="6">
    <name type="scientific">Brachypodium distachyon</name>
    <name type="common">Purple false brome</name>
    <name type="synonym">Trachynia distachya</name>
    <dbReference type="NCBI Taxonomy" id="15368"/>
    <lineage>
        <taxon>Eukaryota</taxon>
        <taxon>Viridiplantae</taxon>
        <taxon>Streptophyta</taxon>
        <taxon>Embryophyta</taxon>
        <taxon>Tracheophyta</taxon>
        <taxon>Spermatophyta</taxon>
        <taxon>Magnoliopsida</taxon>
        <taxon>Liliopsida</taxon>
        <taxon>Poales</taxon>
        <taxon>Poaceae</taxon>
        <taxon>BOP clade</taxon>
        <taxon>Pooideae</taxon>
        <taxon>Stipodae</taxon>
        <taxon>Brachypodieae</taxon>
        <taxon>Brachypodium</taxon>
    </lineage>
</organism>
<proteinExistence type="predicted"/>
<dbReference type="EMBL" id="CM000880">
    <property type="protein sequence ID" value="PNT76013.1"/>
    <property type="molecule type" value="Genomic_DNA"/>
</dbReference>
<evidence type="ECO:0008006" key="9">
    <source>
        <dbReference type="Google" id="ProtNLM"/>
    </source>
</evidence>
<evidence type="ECO:0000256" key="4">
    <source>
        <dbReference type="ARBA" id="ARBA00023163"/>
    </source>
</evidence>
<name>A0A2K2DP04_BRADI</name>
<evidence type="ECO:0000256" key="3">
    <source>
        <dbReference type="ARBA" id="ARBA00023125"/>
    </source>
</evidence>
<reference evidence="6" key="2">
    <citation type="submission" date="2017-06" db="EMBL/GenBank/DDBJ databases">
        <title>WGS assembly of Brachypodium distachyon.</title>
        <authorList>
            <consortium name="The International Brachypodium Initiative"/>
            <person name="Lucas S."/>
            <person name="Harmon-Smith M."/>
            <person name="Lail K."/>
            <person name="Tice H."/>
            <person name="Grimwood J."/>
            <person name="Bruce D."/>
            <person name="Barry K."/>
            <person name="Shu S."/>
            <person name="Lindquist E."/>
            <person name="Wang M."/>
            <person name="Pitluck S."/>
            <person name="Vogel J.P."/>
            <person name="Garvin D.F."/>
            <person name="Mockler T.C."/>
            <person name="Schmutz J."/>
            <person name="Rokhsar D."/>
            <person name="Bevan M.W."/>
        </authorList>
    </citation>
    <scope>NUCLEOTIDE SEQUENCE</scope>
    <source>
        <strain evidence="6">Bd21</strain>
    </source>
</reference>
<dbReference type="InterPro" id="IPR015300">
    <property type="entry name" value="DNA-bd_pseudobarrel_sf"/>
</dbReference>
<dbReference type="Gramene" id="PNT76013">
    <property type="protein sequence ID" value="PNT76013"/>
    <property type="gene ID" value="BRADI_1g43031v3"/>
</dbReference>
<evidence type="ECO:0000313" key="6">
    <source>
        <dbReference type="EMBL" id="PNT76013.1"/>
    </source>
</evidence>
<evidence type="ECO:0000256" key="2">
    <source>
        <dbReference type="ARBA" id="ARBA00023015"/>
    </source>
</evidence>
<dbReference type="SUPFAM" id="SSF101936">
    <property type="entry name" value="DNA-binding pseudobarrel domain"/>
    <property type="match status" value="1"/>
</dbReference>
<keyword evidence="3" id="KW-0238">DNA-binding</keyword>
<evidence type="ECO:0000256" key="1">
    <source>
        <dbReference type="ARBA" id="ARBA00004123"/>
    </source>
</evidence>
<keyword evidence="8" id="KW-1185">Reference proteome</keyword>
<keyword evidence="4" id="KW-0804">Transcription</keyword>
<dbReference type="InParanoid" id="A0A2K2DP04"/>
<dbReference type="GO" id="GO:0003677">
    <property type="term" value="F:DNA binding"/>
    <property type="evidence" value="ECO:0007669"/>
    <property type="project" value="UniProtKB-KW"/>
</dbReference>
<evidence type="ECO:0000256" key="5">
    <source>
        <dbReference type="ARBA" id="ARBA00023242"/>
    </source>
</evidence>
<keyword evidence="2" id="KW-0805">Transcription regulation</keyword>